<dbReference type="GO" id="GO:0004803">
    <property type="term" value="F:transposase activity"/>
    <property type="evidence" value="ECO:0007669"/>
    <property type="project" value="InterPro"/>
</dbReference>
<organism evidence="4 5">
    <name type="scientific">Rhodopirellula europaea SH398</name>
    <dbReference type="NCBI Taxonomy" id="1263868"/>
    <lineage>
        <taxon>Bacteria</taxon>
        <taxon>Pseudomonadati</taxon>
        <taxon>Planctomycetota</taxon>
        <taxon>Planctomycetia</taxon>
        <taxon>Pirellulales</taxon>
        <taxon>Pirellulaceae</taxon>
        <taxon>Rhodopirellula</taxon>
    </lineage>
</organism>
<evidence type="ECO:0000313" key="5">
    <source>
        <dbReference type="Proteomes" id="UP000011996"/>
    </source>
</evidence>
<comment type="caution">
    <text evidence="4">The sequence shown here is derived from an EMBL/GenBank/DDBJ whole genome shotgun (WGS) entry which is preliminary data.</text>
</comment>
<reference evidence="4 5" key="1">
    <citation type="journal article" date="2013" name="Mar. Genomics">
        <title>Expression of sulfatases in Rhodopirellula baltica and the diversity of sulfatases in the genus Rhodopirellula.</title>
        <authorList>
            <person name="Wegner C.E."/>
            <person name="Richter-Heitmann T."/>
            <person name="Klindworth A."/>
            <person name="Klockow C."/>
            <person name="Richter M."/>
            <person name="Achstetter T."/>
            <person name="Glockner F.O."/>
            <person name="Harder J."/>
        </authorList>
    </citation>
    <scope>NUCLEOTIDE SEQUENCE [LARGE SCALE GENOMIC DNA]</scope>
    <source>
        <strain evidence="4 5">SH398</strain>
    </source>
</reference>
<dbReference type="PATRIC" id="fig|1263868.3.peg.4780"/>
<evidence type="ECO:0000256" key="1">
    <source>
        <dbReference type="SAM" id="Coils"/>
    </source>
</evidence>
<dbReference type="GO" id="GO:0003677">
    <property type="term" value="F:DNA binding"/>
    <property type="evidence" value="ECO:0007669"/>
    <property type="project" value="InterPro"/>
</dbReference>
<sequence>MNSAAAAISVNEATLSRTGYQRVIGVDVAKDKLDLCDSHEKITGSINNDFDHIHKRLLDHVDPASRTLIICESTASYHLLMMDAAHDRSVDVAVVNARQVRDFAKGQGRLEKTDQIDAGVLCQFGEDVKVHLTAPRTAQQKNHTALVNRREALLKMRGQERMRLEHTHDVEAIKFLEEMLENIQKQLQSVEKRLQAILKELAKEDPKVNILLSHTGVGKVTTSVLLTRLPELGTLNRKQVAKLVGVSPIANQSGRKDGKRLIRGGRQEVRNAMYMAANSARRHDPATKAFYERLRGQGKPFKVAMVACMRKMLSTLNQMVRNGETFDATKYASMAEVQSCR</sequence>
<dbReference type="InterPro" id="IPR003346">
    <property type="entry name" value="Transposase_20"/>
</dbReference>
<feature type="domain" description="Transposase IS110-like N-terminal" evidence="2">
    <location>
        <begin position="24"/>
        <end position="165"/>
    </location>
</feature>
<protein>
    <submittedName>
        <fullName evidence="4">Transposase IS116/IS110/IS902 family protein</fullName>
    </submittedName>
</protein>
<gene>
    <name evidence="4" type="ORF">RESH_04408</name>
</gene>
<dbReference type="EMBL" id="ANOF01000143">
    <property type="protein sequence ID" value="EMI25014.1"/>
    <property type="molecule type" value="Genomic_DNA"/>
</dbReference>
<name>M5SFQ4_9BACT</name>
<feature type="domain" description="Transposase IS116/IS110/IS902 C-terminal" evidence="3">
    <location>
        <begin position="209"/>
        <end position="292"/>
    </location>
</feature>
<dbReference type="Pfam" id="PF02371">
    <property type="entry name" value="Transposase_20"/>
    <property type="match status" value="1"/>
</dbReference>
<dbReference type="Pfam" id="PF01548">
    <property type="entry name" value="DEDD_Tnp_IS110"/>
    <property type="match status" value="1"/>
</dbReference>
<keyword evidence="1" id="KW-0175">Coiled coil</keyword>
<accession>M5SFQ4</accession>
<dbReference type="InterPro" id="IPR002525">
    <property type="entry name" value="Transp_IS110-like_N"/>
</dbReference>
<dbReference type="PANTHER" id="PTHR33055:SF13">
    <property type="entry name" value="TRANSPOSASE"/>
    <property type="match status" value="1"/>
</dbReference>
<feature type="coiled-coil region" evidence="1">
    <location>
        <begin position="173"/>
        <end position="204"/>
    </location>
</feature>
<dbReference type="InterPro" id="IPR047650">
    <property type="entry name" value="Transpos_IS110"/>
</dbReference>
<proteinExistence type="predicted"/>
<evidence type="ECO:0000259" key="2">
    <source>
        <dbReference type="Pfam" id="PF01548"/>
    </source>
</evidence>
<evidence type="ECO:0000259" key="3">
    <source>
        <dbReference type="Pfam" id="PF02371"/>
    </source>
</evidence>
<dbReference type="Proteomes" id="UP000011996">
    <property type="component" value="Unassembled WGS sequence"/>
</dbReference>
<dbReference type="PANTHER" id="PTHR33055">
    <property type="entry name" value="TRANSPOSASE FOR INSERTION SEQUENCE ELEMENT IS1111A"/>
    <property type="match status" value="1"/>
</dbReference>
<dbReference type="AlphaFoldDB" id="M5SFQ4"/>
<dbReference type="RefSeq" id="WP_008669683.1">
    <property type="nucleotide sequence ID" value="NZ_ANOF01000143.1"/>
</dbReference>
<evidence type="ECO:0000313" key="4">
    <source>
        <dbReference type="EMBL" id="EMI25014.1"/>
    </source>
</evidence>
<dbReference type="GO" id="GO:0006313">
    <property type="term" value="P:DNA transposition"/>
    <property type="evidence" value="ECO:0007669"/>
    <property type="project" value="InterPro"/>
</dbReference>
<dbReference type="NCBIfam" id="NF033542">
    <property type="entry name" value="transpos_IS110"/>
    <property type="match status" value="1"/>
</dbReference>